<sequence length="84" mass="9973">MSFDNLLYNGQPYSGSWVGFTSMQALKWVEYFRQIFFIEADTVIGHTYRQPFRSRWLGVDTNAWCLQRVAKFECITEQVLEHLT</sequence>
<evidence type="ECO:0000313" key="2">
    <source>
        <dbReference type="Proteomes" id="UP000026923"/>
    </source>
</evidence>
<name>A0A061JMX6_STUST</name>
<dbReference type="EMBL" id="AMCZ02000028">
    <property type="protein sequence ID" value="EWC39938.1"/>
    <property type="molecule type" value="Genomic_DNA"/>
</dbReference>
<gene>
    <name evidence="1" type="ORF">B597_017615</name>
</gene>
<proteinExistence type="predicted"/>
<accession>A0A061JMX6</accession>
<dbReference type="AlphaFoldDB" id="A0A061JMX6"/>
<dbReference type="HOGENOM" id="CLU_2525053_0_0_6"/>
<comment type="caution">
    <text evidence="1">The sequence shown here is derived from an EMBL/GenBank/DDBJ whole genome shotgun (WGS) entry which is preliminary data.</text>
</comment>
<dbReference type="Proteomes" id="UP000026923">
    <property type="component" value="Unassembled WGS sequence"/>
</dbReference>
<reference evidence="1 2" key="1">
    <citation type="journal article" date="2013" name="Genome Announc.">
        <title>Draft Genome of the Nitrogen-Fixing Bacterium Pseudomonas stutzeri Strain KOS6 Isolated from Industrial Hydrocarbon Sludge.</title>
        <authorList>
            <person name="Grigoryeva T.V."/>
            <person name="Laikov A.V."/>
            <person name="Naumova R.P."/>
            <person name="Manolov A.I."/>
            <person name="Larin A.K."/>
            <person name="Karpova I.Y."/>
            <person name="Semashko T.A."/>
            <person name="Alexeev D.G."/>
            <person name="Kostryukova E.S."/>
            <person name="Muller R."/>
            <person name="Govorun V.M."/>
        </authorList>
    </citation>
    <scope>NUCLEOTIDE SEQUENCE [LARGE SCALE GENOMIC DNA]</scope>
    <source>
        <strain evidence="1 2">KOS6</strain>
    </source>
</reference>
<evidence type="ECO:0000313" key="1">
    <source>
        <dbReference type="EMBL" id="EWC39938.1"/>
    </source>
</evidence>
<protein>
    <submittedName>
        <fullName evidence="1">Uncharacterized protein</fullName>
    </submittedName>
</protein>
<organism evidence="1 2">
    <name type="scientific">Stutzerimonas stutzeri KOS6</name>
    <dbReference type="NCBI Taxonomy" id="1218352"/>
    <lineage>
        <taxon>Bacteria</taxon>
        <taxon>Pseudomonadati</taxon>
        <taxon>Pseudomonadota</taxon>
        <taxon>Gammaproteobacteria</taxon>
        <taxon>Pseudomonadales</taxon>
        <taxon>Pseudomonadaceae</taxon>
        <taxon>Stutzerimonas</taxon>
    </lineage>
</organism>